<gene>
    <name evidence="7" type="ORF">CHLRE_12g556350v5</name>
</gene>
<evidence type="ECO:0000256" key="5">
    <source>
        <dbReference type="SAM" id="MobiDB-lite"/>
    </source>
</evidence>
<comment type="similarity">
    <text evidence="1 4">Belongs to the glycosyl hydrolase 28 family.</text>
</comment>
<dbReference type="OrthoDB" id="187139at2759"/>
<dbReference type="Gene3D" id="2.160.20.10">
    <property type="entry name" value="Single-stranded right-handed beta-helix, Pectin lyase-like"/>
    <property type="match status" value="1"/>
</dbReference>
<feature type="transmembrane region" description="Helical" evidence="6">
    <location>
        <begin position="716"/>
        <end position="740"/>
    </location>
</feature>
<keyword evidence="3 4" id="KW-0326">Glycosidase</keyword>
<dbReference type="SUPFAM" id="SSF51126">
    <property type="entry name" value="Pectin lyase-like"/>
    <property type="match status" value="1"/>
</dbReference>
<dbReference type="Pfam" id="PF00295">
    <property type="entry name" value="Glyco_hydro_28"/>
    <property type="match status" value="1"/>
</dbReference>
<dbReference type="InterPro" id="IPR000743">
    <property type="entry name" value="Glyco_hydro_28"/>
</dbReference>
<feature type="region of interest" description="Disordered" evidence="5">
    <location>
        <begin position="612"/>
        <end position="635"/>
    </location>
</feature>
<reference evidence="7 8" key="1">
    <citation type="journal article" date="2007" name="Science">
        <title>The Chlamydomonas genome reveals the evolution of key animal and plant functions.</title>
        <authorList>
            <person name="Merchant S.S."/>
            <person name="Prochnik S.E."/>
            <person name="Vallon O."/>
            <person name="Harris E.H."/>
            <person name="Karpowicz S.J."/>
            <person name="Witman G.B."/>
            <person name="Terry A."/>
            <person name="Salamov A."/>
            <person name="Fritz-Laylin L.K."/>
            <person name="Marechal-Drouard L."/>
            <person name="Marshall W.F."/>
            <person name="Qu L.H."/>
            <person name="Nelson D.R."/>
            <person name="Sanderfoot A.A."/>
            <person name="Spalding M.H."/>
            <person name="Kapitonov V.V."/>
            <person name="Ren Q."/>
            <person name="Ferris P."/>
            <person name="Lindquist E."/>
            <person name="Shapiro H."/>
            <person name="Lucas S.M."/>
            <person name="Grimwood J."/>
            <person name="Schmutz J."/>
            <person name="Cardol P."/>
            <person name="Cerutti H."/>
            <person name="Chanfreau G."/>
            <person name="Chen C.L."/>
            <person name="Cognat V."/>
            <person name="Croft M.T."/>
            <person name="Dent R."/>
            <person name="Dutcher S."/>
            <person name="Fernandez E."/>
            <person name="Fukuzawa H."/>
            <person name="Gonzalez-Ballester D."/>
            <person name="Gonzalez-Halphen D."/>
            <person name="Hallmann A."/>
            <person name="Hanikenne M."/>
            <person name="Hippler M."/>
            <person name="Inwood W."/>
            <person name="Jabbari K."/>
            <person name="Kalanon M."/>
            <person name="Kuras R."/>
            <person name="Lefebvre P.A."/>
            <person name="Lemaire S.D."/>
            <person name="Lobanov A.V."/>
            <person name="Lohr M."/>
            <person name="Manuell A."/>
            <person name="Meier I."/>
            <person name="Mets L."/>
            <person name="Mittag M."/>
            <person name="Mittelmeier T."/>
            <person name="Moroney J.V."/>
            <person name="Moseley J."/>
            <person name="Napoli C."/>
            <person name="Nedelcu A.M."/>
            <person name="Niyogi K."/>
            <person name="Novoselov S.V."/>
            <person name="Paulsen I.T."/>
            <person name="Pazour G."/>
            <person name="Purton S."/>
            <person name="Ral J.P."/>
            <person name="Riano-Pachon D.M."/>
            <person name="Riekhof W."/>
            <person name="Rymarquis L."/>
            <person name="Schroda M."/>
            <person name="Stern D."/>
            <person name="Umen J."/>
            <person name="Willows R."/>
            <person name="Wilson N."/>
            <person name="Zimmer S.L."/>
            <person name="Allmer J."/>
            <person name="Balk J."/>
            <person name="Bisova K."/>
            <person name="Chen C.J."/>
            <person name="Elias M."/>
            <person name="Gendler K."/>
            <person name="Hauser C."/>
            <person name="Lamb M.R."/>
            <person name="Ledford H."/>
            <person name="Long J.C."/>
            <person name="Minagawa J."/>
            <person name="Page M.D."/>
            <person name="Pan J."/>
            <person name="Pootakham W."/>
            <person name="Roje S."/>
            <person name="Rose A."/>
            <person name="Stahlberg E."/>
            <person name="Terauchi A.M."/>
            <person name="Yang P."/>
            <person name="Ball S."/>
            <person name="Bowler C."/>
            <person name="Dieckmann C.L."/>
            <person name="Gladyshev V.N."/>
            <person name="Green P."/>
            <person name="Jorgensen R."/>
            <person name="Mayfield S."/>
            <person name="Mueller-Roeber B."/>
            <person name="Rajamani S."/>
            <person name="Sayre R.T."/>
            <person name="Brokstein P."/>
            <person name="Dubchak I."/>
            <person name="Goodstein D."/>
            <person name="Hornick L."/>
            <person name="Huang Y.W."/>
            <person name="Jhaveri J."/>
            <person name="Luo Y."/>
            <person name="Martinez D."/>
            <person name="Ngau W.C."/>
            <person name="Otillar B."/>
            <person name="Poliakov A."/>
            <person name="Porter A."/>
            <person name="Szajkowski L."/>
            <person name="Werner G."/>
            <person name="Zhou K."/>
            <person name="Grigoriev I.V."/>
            <person name="Rokhsar D.S."/>
            <person name="Grossman A.R."/>
        </authorList>
    </citation>
    <scope>NUCLEOTIDE SEQUENCE [LARGE SCALE GENOMIC DNA]</scope>
    <source>
        <strain evidence="8">CC-503</strain>
    </source>
</reference>
<dbReference type="PANTHER" id="PTHR31339">
    <property type="entry name" value="PECTIN LYASE-RELATED"/>
    <property type="match status" value="1"/>
</dbReference>
<organism evidence="7 8">
    <name type="scientific">Chlamydomonas reinhardtii</name>
    <name type="common">Chlamydomonas smithii</name>
    <dbReference type="NCBI Taxonomy" id="3055"/>
    <lineage>
        <taxon>Eukaryota</taxon>
        <taxon>Viridiplantae</taxon>
        <taxon>Chlorophyta</taxon>
        <taxon>core chlorophytes</taxon>
        <taxon>Chlorophyceae</taxon>
        <taxon>CS clade</taxon>
        <taxon>Chlamydomonadales</taxon>
        <taxon>Chlamydomonadaceae</taxon>
        <taxon>Chlamydomonas</taxon>
    </lineage>
</organism>
<evidence type="ECO:0000313" key="7">
    <source>
        <dbReference type="EMBL" id="PNW75889.1"/>
    </source>
</evidence>
<feature type="compositionally biased region" description="Low complexity" evidence="5">
    <location>
        <begin position="248"/>
        <end position="270"/>
    </location>
</feature>
<feature type="region of interest" description="Disordered" evidence="5">
    <location>
        <begin position="541"/>
        <end position="562"/>
    </location>
</feature>
<dbReference type="PANTHER" id="PTHR31339:SF9">
    <property type="entry name" value="PLASMIN AND FIBRONECTIN-BINDING PROTEIN A"/>
    <property type="match status" value="1"/>
</dbReference>
<dbReference type="GO" id="GO:0004650">
    <property type="term" value="F:polygalacturonase activity"/>
    <property type="evidence" value="ECO:0007669"/>
    <property type="project" value="InterPro"/>
</dbReference>
<evidence type="ECO:0000313" key="8">
    <source>
        <dbReference type="Proteomes" id="UP000006906"/>
    </source>
</evidence>
<dbReference type="ExpressionAtlas" id="A0A2K3D5T3">
    <property type="expression patterns" value="baseline"/>
</dbReference>
<dbReference type="Gramene" id="PNW75889">
    <property type="protein sequence ID" value="PNW75889"/>
    <property type="gene ID" value="CHLRE_12g556350v5"/>
</dbReference>
<dbReference type="STRING" id="3055.A0A2K3D5T3"/>
<feature type="region of interest" description="Disordered" evidence="5">
    <location>
        <begin position="825"/>
        <end position="858"/>
    </location>
</feature>
<proteinExistence type="inferred from homology"/>
<sequence length="858" mass="88861">MARAVMAQRWTQQLYILFAPGRTYLLGSLLLSGSVQLVVPADTVLQASAERSSYGRTQHTWYLLYFLGCRNCSLSGGGTVRGCAEAFMPPQLPPQPQPQAPLPAADAGSAGTAGSGHVEDTSGMDVSNWADPSCRVRRQCRPRLVGLVGCEHVALSDVALADSAFWTLHVRRSRHVELSGLRVSGNRRFPNNDGIDIDGSAHVTIRNCTVSTADDAVCLKTTLGQAERDPDPGLRALEASAAKAAKAAAGCKGQGRSQDNGNRSSSSSSSGDGGGNEACGQALRLPPPRATEHVLVEDCVLRSRSAAVKLGSESRADMTNITFRRVRVLDSNRGLGIQLRDWGDVRDVAFEDVSVTTSRVTAGRWWGGGEPIYVTALPRHLDAWGRVGQLRNVSFRRVAATATGGLVVVAGSPESVVRGVTLQDVTLRILPPPPAPHQPPLALAIAAAAAAAVPGSPAAVQGPRGALEAAGAKEKAGGNAQGASLLGQAAGVRATTPAAGRRRLLELVTAAAGQQRPDRSAGHDTAAGAASANAAAAAAADGGAQRGSGDGHAGTDVAGDATDWPLGVKLDLRPGPYDVRRWPLSAAGPVLAQYVQGMAMWDVDIQLVAPAPGHGAEGQAGSEDGQPWPAPPPPPRSWVTGWLDWWLARPPPWCVELVARTVHGLQARGVRVRVVHADEASGELPVPDASDAGAPGARGYRPDHSWLQGRGTATGALWLVVPTVMLAVVAITACIGVGLTQWPRRRQARMQPLPTTDSDEGFGLVAMSGGRSMAGAGSSEDIASASVWAAAAAAGGAPVAAAAAPPLPPLPPTGLRSLCLERSRALGSSESLSKKTSATLRTWSPKVMPKESYPTEGV</sequence>
<dbReference type="RefSeq" id="XP_042918909.1">
    <property type="nucleotide sequence ID" value="XM_043069090.1"/>
</dbReference>
<keyword evidence="2 4" id="KW-0378">Hydrolase</keyword>
<feature type="compositionally biased region" description="Polar residues" evidence="5">
    <location>
        <begin position="826"/>
        <end position="842"/>
    </location>
</feature>
<feature type="region of interest" description="Disordered" evidence="5">
    <location>
        <begin position="248"/>
        <end position="286"/>
    </location>
</feature>
<feature type="compositionally biased region" description="Low complexity" evidence="5">
    <location>
        <begin position="102"/>
        <end position="116"/>
    </location>
</feature>
<dbReference type="EMBL" id="CM008973">
    <property type="protein sequence ID" value="PNW75889.1"/>
    <property type="molecule type" value="Genomic_DNA"/>
</dbReference>
<dbReference type="Proteomes" id="UP000006906">
    <property type="component" value="Chromosome 12"/>
</dbReference>
<evidence type="ECO:0000256" key="4">
    <source>
        <dbReference type="RuleBase" id="RU361169"/>
    </source>
</evidence>
<name>A0A2K3D5T3_CHLRE</name>
<keyword evidence="8" id="KW-1185">Reference proteome</keyword>
<accession>A0A2K3D5T3</accession>
<dbReference type="InterPro" id="IPR012334">
    <property type="entry name" value="Pectin_lyas_fold"/>
</dbReference>
<protein>
    <submittedName>
        <fullName evidence="7">Uncharacterized protein</fullName>
    </submittedName>
</protein>
<evidence type="ECO:0000256" key="2">
    <source>
        <dbReference type="ARBA" id="ARBA00022801"/>
    </source>
</evidence>
<dbReference type="InterPro" id="IPR011050">
    <property type="entry name" value="Pectin_lyase_fold/virulence"/>
</dbReference>
<dbReference type="GO" id="GO:0005975">
    <property type="term" value="P:carbohydrate metabolic process"/>
    <property type="evidence" value="ECO:0007669"/>
    <property type="project" value="InterPro"/>
</dbReference>
<keyword evidence="6" id="KW-0472">Membrane</keyword>
<evidence type="ECO:0000256" key="6">
    <source>
        <dbReference type="SAM" id="Phobius"/>
    </source>
</evidence>
<dbReference type="KEGG" id="cre:CHLRE_12g556350v5"/>
<evidence type="ECO:0000256" key="1">
    <source>
        <dbReference type="ARBA" id="ARBA00008834"/>
    </source>
</evidence>
<dbReference type="GeneID" id="5719753"/>
<evidence type="ECO:0000256" key="3">
    <source>
        <dbReference type="ARBA" id="ARBA00023295"/>
    </source>
</evidence>
<keyword evidence="6" id="KW-0812">Transmembrane</keyword>
<feature type="compositionally biased region" description="Pro residues" evidence="5">
    <location>
        <begin position="90"/>
        <end position="101"/>
    </location>
</feature>
<dbReference type="SMART" id="SM00710">
    <property type="entry name" value="PbH1"/>
    <property type="match status" value="5"/>
</dbReference>
<feature type="region of interest" description="Disordered" evidence="5">
    <location>
        <begin position="89"/>
        <end position="124"/>
    </location>
</feature>
<dbReference type="InterPro" id="IPR006626">
    <property type="entry name" value="PbH1"/>
</dbReference>
<dbReference type="InParanoid" id="A0A2K3D5T3"/>
<dbReference type="AlphaFoldDB" id="A0A2K3D5T3"/>
<keyword evidence="6" id="KW-1133">Transmembrane helix</keyword>
<dbReference type="InterPro" id="IPR051801">
    <property type="entry name" value="GH28_Enzymes"/>
</dbReference>